<dbReference type="GO" id="GO:0008422">
    <property type="term" value="F:beta-glucosidase activity"/>
    <property type="evidence" value="ECO:0007669"/>
    <property type="project" value="UniProtKB-EC"/>
</dbReference>
<evidence type="ECO:0000313" key="7">
    <source>
        <dbReference type="Proteomes" id="UP000191554"/>
    </source>
</evidence>
<keyword evidence="2 4" id="KW-0378">Hydrolase</keyword>
<accession>A0A1V4SQ16</accession>
<reference evidence="6 7" key="1">
    <citation type="submission" date="2017-03" db="EMBL/GenBank/DDBJ databases">
        <title>Genome sequence of Clostridium hungatei DSM 14427.</title>
        <authorList>
            <person name="Poehlein A."/>
            <person name="Daniel R."/>
        </authorList>
    </citation>
    <scope>NUCLEOTIDE SEQUENCE [LARGE SCALE GENOMIC DNA]</scope>
    <source>
        <strain evidence="6 7">DSM 14427</strain>
    </source>
</reference>
<proteinExistence type="inferred from homology"/>
<dbReference type="OrthoDB" id="98455at2"/>
<dbReference type="RefSeq" id="WP_080062920.1">
    <property type="nucleotide sequence ID" value="NZ_MZGX01000002.1"/>
</dbReference>
<evidence type="ECO:0000256" key="3">
    <source>
        <dbReference type="ARBA" id="ARBA00023277"/>
    </source>
</evidence>
<dbReference type="PRINTS" id="PR00133">
    <property type="entry name" value="GLHYDRLASE3"/>
</dbReference>
<dbReference type="SUPFAM" id="SSF51445">
    <property type="entry name" value="(Trans)glycosidases"/>
    <property type="match status" value="1"/>
</dbReference>
<dbReference type="GO" id="GO:0005975">
    <property type="term" value="P:carbohydrate metabolic process"/>
    <property type="evidence" value="ECO:0007669"/>
    <property type="project" value="InterPro"/>
</dbReference>
<dbReference type="SUPFAM" id="SSF52279">
    <property type="entry name" value="Beta-D-glucan exohydrolase, C-terminal domain"/>
    <property type="match status" value="1"/>
</dbReference>
<dbReference type="InterPro" id="IPR001764">
    <property type="entry name" value="Glyco_hydro_3_N"/>
</dbReference>
<gene>
    <name evidence="6" type="primary">bglB</name>
    <name evidence="6" type="ORF">CLHUN_04440</name>
</gene>
<dbReference type="Proteomes" id="UP000191554">
    <property type="component" value="Unassembled WGS sequence"/>
</dbReference>
<dbReference type="PANTHER" id="PTHR42715">
    <property type="entry name" value="BETA-GLUCOSIDASE"/>
    <property type="match status" value="1"/>
</dbReference>
<dbReference type="Gene3D" id="2.60.40.10">
    <property type="entry name" value="Immunoglobulins"/>
    <property type="match status" value="1"/>
</dbReference>
<evidence type="ECO:0000259" key="5">
    <source>
        <dbReference type="SMART" id="SM01217"/>
    </source>
</evidence>
<dbReference type="InterPro" id="IPR050288">
    <property type="entry name" value="Cellulose_deg_GH3"/>
</dbReference>
<dbReference type="Gene3D" id="3.20.20.300">
    <property type="entry name" value="Glycoside hydrolase, family 3, N-terminal domain"/>
    <property type="match status" value="1"/>
</dbReference>
<dbReference type="STRING" id="48256.CLHUN_04440"/>
<dbReference type="InterPro" id="IPR017853">
    <property type="entry name" value="GH"/>
</dbReference>
<dbReference type="SMART" id="SM01217">
    <property type="entry name" value="Fn3_like"/>
    <property type="match status" value="1"/>
</dbReference>
<dbReference type="InterPro" id="IPR019800">
    <property type="entry name" value="Glyco_hydro_3_AS"/>
</dbReference>
<dbReference type="InterPro" id="IPR002772">
    <property type="entry name" value="Glyco_hydro_3_C"/>
</dbReference>
<evidence type="ECO:0000256" key="1">
    <source>
        <dbReference type="ARBA" id="ARBA00005336"/>
    </source>
</evidence>
<dbReference type="Pfam" id="PF14310">
    <property type="entry name" value="Fn3-like"/>
    <property type="match status" value="1"/>
</dbReference>
<dbReference type="Pfam" id="PF00933">
    <property type="entry name" value="Glyco_hydro_3"/>
    <property type="match status" value="1"/>
</dbReference>
<dbReference type="InterPro" id="IPR036881">
    <property type="entry name" value="Glyco_hydro_3_C_sf"/>
</dbReference>
<dbReference type="EMBL" id="MZGX01000002">
    <property type="protein sequence ID" value="OPX45969.1"/>
    <property type="molecule type" value="Genomic_DNA"/>
</dbReference>
<dbReference type="AlphaFoldDB" id="A0A1V4SQ16"/>
<organism evidence="6 7">
    <name type="scientific">Ruminiclostridium hungatei</name>
    <name type="common">Clostridium hungatei</name>
    <dbReference type="NCBI Taxonomy" id="48256"/>
    <lineage>
        <taxon>Bacteria</taxon>
        <taxon>Bacillati</taxon>
        <taxon>Bacillota</taxon>
        <taxon>Clostridia</taxon>
        <taxon>Eubacteriales</taxon>
        <taxon>Oscillospiraceae</taxon>
        <taxon>Ruminiclostridium</taxon>
    </lineage>
</organism>
<dbReference type="PROSITE" id="PS00775">
    <property type="entry name" value="GLYCOSYL_HYDROL_F3"/>
    <property type="match status" value="1"/>
</dbReference>
<keyword evidence="4 6" id="KW-0326">Glycosidase</keyword>
<dbReference type="PANTHER" id="PTHR42715:SF10">
    <property type="entry name" value="BETA-GLUCOSIDASE"/>
    <property type="match status" value="1"/>
</dbReference>
<comment type="caution">
    <text evidence="6">The sequence shown here is derived from an EMBL/GenBank/DDBJ whole genome shotgun (WGS) entry which is preliminary data.</text>
</comment>
<dbReference type="Pfam" id="PF01915">
    <property type="entry name" value="Glyco_hydro_3_C"/>
    <property type="match status" value="1"/>
</dbReference>
<evidence type="ECO:0000313" key="6">
    <source>
        <dbReference type="EMBL" id="OPX45969.1"/>
    </source>
</evidence>
<protein>
    <submittedName>
        <fullName evidence="6">Thermostable beta-glucosidase B</fullName>
        <ecNumber evidence="6">3.2.1.21</ecNumber>
    </submittedName>
</protein>
<name>A0A1V4SQ16_RUMHU</name>
<evidence type="ECO:0000256" key="2">
    <source>
        <dbReference type="ARBA" id="ARBA00022801"/>
    </source>
</evidence>
<keyword evidence="7" id="KW-1185">Reference proteome</keyword>
<dbReference type="InterPro" id="IPR026891">
    <property type="entry name" value="Fn3-like"/>
</dbReference>
<comment type="similarity">
    <text evidence="1 4">Belongs to the glycosyl hydrolase 3 family.</text>
</comment>
<sequence>MGKFTLDMKKYAALGRAVSAESAVLLKNDHQVLPVKKGRRVSIFGRIQFNYYNSGTGSGGMVNTTYVTGILDALKAADVDIDWELTEVYKKWVHEHPFDQGRGWGQEPWSQPEMPISDEIVEAASRRSDMAIVIIGRTAGEDQDNKEEGGSYLLSDLEEQMLGKVCRYFKRTAVVLNVGNIIDMSWVGKYNPQSVLYVWQGGMEGGNGAADVLTGKVNPSGKLTDTIAGRIRDYPSTANFGGEKEAVYAEDIYVGYRYFETVAKDRVLYPFGFGLSYTRFSAATRFEEEKDRILLSVEVTNIGQYAGKEVIQIYAAAPQGRLGKPSRSLAAFDKTGLLQPGESQKLEFSVKKKELASYDDSGCTGYKACYVLEAGRYELYAGSDVRSAVPAGGFEVAETIVTERWQEVLAPVRPFDRLKPVPADTAVGLEMGEEAVPLRTINLQERIKANRPAEIPYKGNLGIRLEQVYDGSASLEAFISQLTEEDMACMVRGEGMCSPKVTPGTAAAFGGVTHRLQELGIPVGCCADGPSGIRMDCGTHAFSLPIGTAVAATFNIPLVEELFEMLGLELRKSHIDTLLGPGMNIHRNPLNGRNFEYFSEDPHLSGKMAAAQLRGMHRSGTTGTIKHFAANNQEFKRNDIDSIVSERALREIYMKGFEIAIKEGAAFLVMSTYGALNGLWTAGSYDLLTTVLRNEWGFDGIVMTDWWAKINDEGEQGRLDNTAAMIRGQNDVYMVVNDSLSNSGGDNTLEGLAAGVITRGELQRAAANILKALMRLPVMERFLGRLSQDDVTVTGQLEAGQNEALLSSFSEVGEKLILDVSAVNTDRGSEALFGLELSEQAEYTIAIKVRAVSFELAQLPLSIFINQHLIKVITINGSKGEWITNSFDFGPYKNKHAYMRLFFGQSGMELGEIKISLKDAAEQ</sequence>
<feature type="domain" description="Fibronectin type III-like" evidence="5">
    <location>
        <begin position="309"/>
        <end position="385"/>
    </location>
</feature>
<dbReference type="Gene3D" id="3.40.50.1700">
    <property type="entry name" value="Glycoside hydrolase family 3 C-terminal domain"/>
    <property type="match status" value="1"/>
</dbReference>
<evidence type="ECO:0000256" key="4">
    <source>
        <dbReference type="RuleBase" id="RU361161"/>
    </source>
</evidence>
<keyword evidence="3" id="KW-0119">Carbohydrate metabolism</keyword>
<dbReference type="InterPro" id="IPR013783">
    <property type="entry name" value="Ig-like_fold"/>
</dbReference>
<dbReference type="InterPro" id="IPR036962">
    <property type="entry name" value="Glyco_hydro_3_N_sf"/>
</dbReference>
<dbReference type="EC" id="3.2.1.21" evidence="6"/>